<protein>
    <recommendedName>
        <fullName evidence="3">DUF4397 domain-containing protein</fullName>
    </recommendedName>
</protein>
<accession>A0A1Q5ZUK5</accession>
<sequence length="99" mass="10326">MARLFSIGVNYYNATSYTCTIQLSGPTSHTITVAPGTTGSFGPITPGQYTVGIYTTGPGTYNYHLDGGGNSPTFINNDNGHGALYSINAQDNLTVGITN</sequence>
<evidence type="ECO:0000313" key="2">
    <source>
        <dbReference type="Proteomes" id="UP000186720"/>
    </source>
</evidence>
<reference evidence="1 2" key="1">
    <citation type="submission" date="2016-11" db="EMBL/GenBank/DDBJ databases">
        <title>Whole Genome Sequencing of Mucilaginibacter polytrichastri RG4-7(T) isolated from the moss sample.</title>
        <authorList>
            <person name="Li Y."/>
        </authorList>
    </citation>
    <scope>NUCLEOTIDE SEQUENCE [LARGE SCALE GENOMIC DNA]</scope>
    <source>
        <strain evidence="1 2">RG4-7</strain>
    </source>
</reference>
<organism evidence="1 2">
    <name type="scientific">Mucilaginibacter polytrichastri</name>
    <dbReference type="NCBI Taxonomy" id="1302689"/>
    <lineage>
        <taxon>Bacteria</taxon>
        <taxon>Pseudomonadati</taxon>
        <taxon>Bacteroidota</taxon>
        <taxon>Sphingobacteriia</taxon>
        <taxon>Sphingobacteriales</taxon>
        <taxon>Sphingobacteriaceae</taxon>
        <taxon>Mucilaginibacter</taxon>
    </lineage>
</organism>
<proteinExistence type="predicted"/>
<gene>
    <name evidence="1" type="ORF">RG47T_0849</name>
</gene>
<dbReference type="EMBL" id="MPPL01000001">
    <property type="protein sequence ID" value="OKS85403.1"/>
    <property type="molecule type" value="Genomic_DNA"/>
</dbReference>
<dbReference type="STRING" id="1302689.RG47T_0849"/>
<keyword evidence="2" id="KW-1185">Reference proteome</keyword>
<evidence type="ECO:0008006" key="3">
    <source>
        <dbReference type="Google" id="ProtNLM"/>
    </source>
</evidence>
<dbReference type="AlphaFoldDB" id="A0A1Q5ZUK5"/>
<name>A0A1Q5ZUK5_9SPHI</name>
<evidence type="ECO:0000313" key="1">
    <source>
        <dbReference type="EMBL" id="OKS85403.1"/>
    </source>
</evidence>
<dbReference type="Proteomes" id="UP000186720">
    <property type="component" value="Unassembled WGS sequence"/>
</dbReference>
<comment type="caution">
    <text evidence="1">The sequence shown here is derived from an EMBL/GenBank/DDBJ whole genome shotgun (WGS) entry which is preliminary data.</text>
</comment>